<comment type="caution">
    <text evidence="1">The sequence shown here is derived from an EMBL/GenBank/DDBJ whole genome shotgun (WGS) entry which is preliminary data.</text>
</comment>
<dbReference type="Proteomes" id="UP000091929">
    <property type="component" value="Unassembled WGS sequence"/>
</dbReference>
<dbReference type="AlphaFoldDB" id="A0A150IHV5"/>
<accession>A0A150IHV5</accession>
<dbReference type="Proteomes" id="UP000092403">
    <property type="component" value="Unassembled WGS sequence"/>
</dbReference>
<evidence type="ECO:0008006" key="6">
    <source>
        <dbReference type="Google" id="ProtNLM"/>
    </source>
</evidence>
<accession>A0A150INT8</accession>
<evidence type="ECO:0000313" key="2">
    <source>
        <dbReference type="EMBL" id="KYC46716.1"/>
    </source>
</evidence>
<dbReference type="EMBL" id="LNGF01000049">
    <property type="protein sequence ID" value="KYC46716.1"/>
    <property type="molecule type" value="Genomic_DNA"/>
</dbReference>
<sequence length="151" mass="16950">MNKKIISLFLIFVLVSVTLGCISKPYNSTRASTAVITPVQEKVPEVIEKETPKAILWNEAKYNIGDRVTVYGTVVGTRYASSSNGKPIFLNIGRDYPDPNRFTVVIWGRCRPNFSSSPEVYYRGKTIYVTGLITEYDGVAQIEVCDPYQIQ</sequence>
<organism evidence="1 5">
    <name type="scientific">Candidatus Methanofastidiosum methylothiophilum</name>
    <dbReference type="NCBI Taxonomy" id="1705564"/>
    <lineage>
        <taxon>Archaea</taxon>
        <taxon>Methanobacteriati</taxon>
        <taxon>Methanobacteriota</taxon>
        <taxon>Stenosarchaea group</taxon>
        <taxon>Candidatus Methanofastidiosia</taxon>
        <taxon>Candidatus Methanofastidiosales</taxon>
        <taxon>Candidatus Methanofastidiosaceae</taxon>
        <taxon>Candidatus Methanofastidiosum</taxon>
    </lineage>
</organism>
<dbReference type="Proteomes" id="UP000092401">
    <property type="component" value="Unassembled WGS sequence"/>
</dbReference>
<evidence type="ECO:0000313" key="3">
    <source>
        <dbReference type="EMBL" id="KYC49947.1"/>
    </source>
</evidence>
<dbReference type="EMBL" id="LNGE01000058">
    <property type="protein sequence ID" value="KYC44522.1"/>
    <property type="molecule type" value="Genomic_DNA"/>
</dbReference>
<accession>A0A150IY74</accession>
<evidence type="ECO:0000313" key="4">
    <source>
        <dbReference type="Proteomes" id="UP000091929"/>
    </source>
</evidence>
<proteinExistence type="predicted"/>
<evidence type="ECO:0000313" key="1">
    <source>
        <dbReference type="EMBL" id="KYC44522.1"/>
    </source>
</evidence>
<reference evidence="4 5" key="1">
    <citation type="journal article" date="2016" name="ISME J.">
        <title>Chasing the elusive Euryarchaeota class WSA2: genomes reveal a uniquely fastidious methyl-reducing methanogen.</title>
        <authorList>
            <person name="Nobu M.K."/>
            <person name="Narihiro T."/>
            <person name="Kuroda K."/>
            <person name="Mei R."/>
            <person name="Liu W.T."/>
        </authorList>
    </citation>
    <scope>NUCLEOTIDE SEQUENCE [LARGE SCALE GENOMIC DNA]</scope>
    <source>
        <strain evidence="1">B03fssc0709_Meth_Bin005</strain>
        <strain evidence="2">B15fssc0709_Meth_Bin003</strain>
        <strain evidence="3">BMIXfssc0709_Meth_Bin006</strain>
    </source>
</reference>
<dbReference type="PROSITE" id="PS51257">
    <property type="entry name" value="PROKAR_LIPOPROTEIN"/>
    <property type="match status" value="1"/>
</dbReference>
<gene>
    <name evidence="1" type="ORF">APG10_01653</name>
    <name evidence="2" type="ORF">APG11_01718</name>
    <name evidence="3" type="ORF">APG12_01121</name>
</gene>
<evidence type="ECO:0000313" key="5">
    <source>
        <dbReference type="Proteomes" id="UP000092401"/>
    </source>
</evidence>
<name>A0A150IHV5_9EURY</name>
<dbReference type="EMBL" id="LNJC01000022">
    <property type="protein sequence ID" value="KYC49947.1"/>
    <property type="molecule type" value="Genomic_DNA"/>
</dbReference>
<protein>
    <recommendedName>
        <fullName evidence="6">OB-fold nucleic acid binding domain protein</fullName>
    </recommendedName>
</protein>